<reference evidence="6" key="1">
    <citation type="submission" date="2020-10" db="EMBL/GenBank/DDBJ databases">
        <authorList>
            <person name="Han B."/>
            <person name="Lu T."/>
            <person name="Zhao Q."/>
            <person name="Huang X."/>
            <person name="Zhao Y."/>
        </authorList>
    </citation>
    <scope>NUCLEOTIDE SEQUENCE</scope>
</reference>
<dbReference type="InterPro" id="IPR002885">
    <property type="entry name" value="PPR_rpt"/>
</dbReference>
<dbReference type="Pfam" id="PF12854">
    <property type="entry name" value="PPR_1"/>
    <property type="match status" value="1"/>
</dbReference>
<dbReference type="AlphaFoldDB" id="A0A811Q1I7"/>
<feature type="region of interest" description="Disordered" evidence="5">
    <location>
        <begin position="46"/>
        <end position="69"/>
    </location>
</feature>
<dbReference type="Pfam" id="PF13041">
    <property type="entry name" value="PPR_2"/>
    <property type="match status" value="1"/>
</dbReference>
<dbReference type="OrthoDB" id="185373at2759"/>
<keyword evidence="2" id="KW-0677">Repeat</keyword>
<organism evidence="6 7">
    <name type="scientific">Miscanthus lutarioriparius</name>
    <dbReference type="NCBI Taxonomy" id="422564"/>
    <lineage>
        <taxon>Eukaryota</taxon>
        <taxon>Viridiplantae</taxon>
        <taxon>Streptophyta</taxon>
        <taxon>Embryophyta</taxon>
        <taxon>Tracheophyta</taxon>
        <taxon>Spermatophyta</taxon>
        <taxon>Magnoliopsida</taxon>
        <taxon>Liliopsida</taxon>
        <taxon>Poales</taxon>
        <taxon>Poaceae</taxon>
        <taxon>PACMAD clade</taxon>
        <taxon>Panicoideae</taxon>
        <taxon>Andropogonodae</taxon>
        <taxon>Andropogoneae</taxon>
        <taxon>Saccharinae</taxon>
        <taxon>Miscanthus</taxon>
    </lineage>
</organism>
<evidence type="ECO:0000256" key="2">
    <source>
        <dbReference type="ARBA" id="ARBA00022737"/>
    </source>
</evidence>
<evidence type="ECO:0000313" key="6">
    <source>
        <dbReference type="EMBL" id="CAD6251039.1"/>
    </source>
</evidence>
<name>A0A811Q1I7_9POAL</name>
<evidence type="ECO:0000256" key="4">
    <source>
        <dbReference type="PROSITE-ProRule" id="PRU00708"/>
    </source>
</evidence>
<evidence type="ECO:0008006" key="8">
    <source>
        <dbReference type="Google" id="ProtNLM"/>
    </source>
</evidence>
<accession>A0A811Q1I7</accession>
<dbReference type="Gene3D" id="1.25.40.10">
    <property type="entry name" value="Tetratricopeptide repeat domain"/>
    <property type="match status" value="2"/>
</dbReference>
<keyword evidence="7" id="KW-1185">Reference proteome</keyword>
<feature type="repeat" description="PPR" evidence="4">
    <location>
        <begin position="168"/>
        <end position="198"/>
    </location>
</feature>
<dbReference type="InterPro" id="IPR011990">
    <property type="entry name" value="TPR-like_helical_dom_sf"/>
</dbReference>
<feature type="region of interest" description="Disordered" evidence="5">
    <location>
        <begin position="1"/>
        <end position="32"/>
    </location>
</feature>
<evidence type="ECO:0000256" key="1">
    <source>
        <dbReference type="ARBA" id="ARBA00007626"/>
    </source>
</evidence>
<evidence type="ECO:0000256" key="5">
    <source>
        <dbReference type="SAM" id="MobiDB-lite"/>
    </source>
</evidence>
<dbReference type="NCBIfam" id="TIGR00756">
    <property type="entry name" value="PPR"/>
    <property type="match status" value="1"/>
</dbReference>
<evidence type="ECO:0000313" key="7">
    <source>
        <dbReference type="Proteomes" id="UP000604825"/>
    </source>
</evidence>
<proteinExistence type="inferred from homology"/>
<dbReference type="EMBL" id="CAJGYO010000008">
    <property type="protein sequence ID" value="CAD6251039.1"/>
    <property type="molecule type" value="Genomic_DNA"/>
</dbReference>
<comment type="caution">
    <text evidence="6">The sequence shown here is derived from an EMBL/GenBank/DDBJ whole genome shotgun (WGS) entry which is preliminary data.</text>
</comment>
<protein>
    <recommendedName>
        <fullName evidence="8">Pentatricopeptide repeat-containing protein</fullName>
    </recommendedName>
</protein>
<keyword evidence="3" id="KW-0809">Transit peptide</keyword>
<evidence type="ECO:0000256" key="3">
    <source>
        <dbReference type="ARBA" id="ARBA00022946"/>
    </source>
</evidence>
<comment type="similarity">
    <text evidence="1">Belongs to the PPR family. P subfamily.</text>
</comment>
<dbReference type="PANTHER" id="PTHR47941">
    <property type="entry name" value="PENTATRICOPEPTIDE REPEAT-CONTAINING PROTEIN 3, MITOCHONDRIAL"/>
    <property type="match status" value="1"/>
</dbReference>
<gene>
    <name evidence="6" type="ORF">NCGR_LOCUS34806</name>
</gene>
<dbReference type="Proteomes" id="UP000604825">
    <property type="component" value="Unassembled WGS sequence"/>
</dbReference>
<dbReference type="Pfam" id="PF01535">
    <property type="entry name" value="PPR"/>
    <property type="match status" value="1"/>
</dbReference>
<sequence length="259" mass="27646">MKMRRPALAAGTTSPLSPPTAAVSAHPFPPTNHKLHRARIRLSSSAAATSRWVNPRAPPPRRGAGGSGANQRLHHLVHLGDLDAALLLVESMRDPERPAVVPCTLLIKKLCAAGRLDDAERVLGASERAGTADAVARNTLVAGYCRSGGRLADAERMLASFAASGSADVVTYNTLVAGYCREGRLNDARRLVADMPFAPNSYANSTLLKGLCNEEWDDAEELLSEMIWSGCPPNDLTFSMIIHSLCQNGLVDRAMGVLD</sequence>
<dbReference type="PROSITE" id="PS51375">
    <property type="entry name" value="PPR"/>
    <property type="match status" value="1"/>
</dbReference>